<dbReference type="RefSeq" id="WP_354697442.1">
    <property type="nucleotide sequence ID" value="NZ_CP114014.1"/>
</dbReference>
<dbReference type="Pfam" id="PF08241">
    <property type="entry name" value="Methyltransf_11"/>
    <property type="match status" value="1"/>
</dbReference>
<evidence type="ECO:0000259" key="1">
    <source>
        <dbReference type="Pfam" id="PF08241"/>
    </source>
</evidence>
<dbReference type="InterPro" id="IPR013216">
    <property type="entry name" value="Methyltransf_11"/>
</dbReference>
<dbReference type="InterPro" id="IPR050508">
    <property type="entry name" value="Methyltransf_Superfamily"/>
</dbReference>
<feature type="domain" description="Methyltransferase type 11" evidence="1">
    <location>
        <begin position="113"/>
        <end position="160"/>
    </location>
</feature>
<dbReference type="PANTHER" id="PTHR42912:SF80">
    <property type="entry name" value="METHYLTRANSFERASE DOMAIN-CONTAINING PROTEIN"/>
    <property type="match status" value="1"/>
</dbReference>
<organism evidence="2">
    <name type="scientific">Paraconexibacter sp. AEG42_29</name>
    <dbReference type="NCBI Taxonomy" id="2997339"/>
    <lineage>
        <taxon>Bacteria</taxon>
        <taxon>Bacillati</taxon>
        <taxon>Actinomycetota</taxon>
        <taxon>Thermoleophilia</taxon>
        <taxon>Solirubrobacterales</taxon>
        <taxon>Paraconexibacteraceae</taxon>
        <taxon>Paraconexibacter</taxon>
    </lineage>
</organism>
<dbReference type="KEGG" id="parq:DSM112329_03069"/>
<dbReference type="Gene3D" id="2.20.25.10">
    <property type="match status" value="1"/>
</dbReference>
<protein>
    <recommendedName>
        <fullName evidence="1">Methyltransferase type 11 domain-containing protein</fullName>
    </recommendedName>
</protein>
<evidence type="ECO:0000313" key="2">
    <source>
        <dbReference type="EMBL" id="XAY06205.1"/>
    </source>
</evidence>
<dbReference type="PANTHER" id="PTHR42912">
    <property type="entry name" value="METHYLTRANSFERASE"/>
    <property type="match status" value="1"/>
</dbReference>
<dbReference type="SUPFAM" id="SSF53335">
    <property type="entry name" value="S-adenosyl-L-methionine-dependent methyltransferases"/>
    <property type="match status" value="1"/>
</dbReference>
<dbReference type="GO" id="GO:0008757">
    <property type="term" value="F:S-adenosylmethionine-dependent methyltransferase activity"/>
    <property type="evidence" value="ECO:0007669"/>
    <property type="project" value="InterPro"/>
</dbReference>
<name>A0AAU7AX66_9ACTN</name>
<dbReference type="InterPro" id="IPR029063">
    <property type="entry name" value="SAM-dependent_MTases_sf"/>
</dbReference>
<dbReference type="EMBL" id="CP114014">
    <property type="protein sequence ID" value="XAY06205.1"/>
    <property type="molecule type" value="Genomic_DNA"/>
</dbReference>
<accession>A0AAU7AX66</accession>
<proteinExistence type="predicted"/>
<dbReference type="Gene3D" id="3.40.50.150">
    <property type="entry name" value="Vaccinia Virus protein VP39"/>
    <property type="match status" value="1"/>
</dbReference>
<sequence>MTAPPTPCCPRCHGALEGDPADEQRCTACGTTYPALAGVPVLVPDADLQAIDLRETGGHLPTYDCSAMGIPSVDAALARGDLMLELGAGLDAHRAENVVRTDAFVYGVDHLDLVADAHALPFPDASFDYVFSLAVFEHLHSPWTAAKEIARVLKPGGECYTLAAFMQPLHGYPDHYFNATESGLRRLFSDDFDVTSAGPSRFCPHPQSLEPGYRMREMARELRDDRTTHWRTRWRARRLDRALMTAGQQFLQLADDMTHRPVGYEAWRRIAPAVEVVAVRR</sequence>
<gene>
    <name evidence="2" type="ORF">DSM112329_03069</name>
</gene>
<reference evidence="2" key="1">
    <citation type="submission" date="2022-12" db="EMBL/GenBank/DDBJ databases">
        <title>Paraconexibacter alkalitolerans sp. nov. and Baekduia alba sp. nov., isolated from soil and emended description of the genera Paraconexibacter (Chun et al., 2020) and Baekduia (An et al., 2020).</title>
        <authorList>
            <person name="Vieira S."/>
            <person name="Huber K.J."/>
            <person name="Geppert A."/>
            <person name="Wolf J."/>
            <person name="Neumann-Schaal M."/>
            <person name="Muesken M."/>
            <person name="Overmann J."/>
        </authorList>
    </citation>
    <scope>NUCLEOTIDE SEQUENCE</scope>
    <source>
        <strain evidence="2">AEG42_29</strain>
    </source>
</reference>
<dbReference type="CDD" id="cd02440">
    <property type="entry name" value="AdoMet_MTases"/>
    <property type="match status" value="1"/>
</dbReference>
<dbReference type="AlphaFoldDB" id="A0AAU7AX66"/>
<dbReference type="SUPFAM" id="SSF158997">
    <property type="entry name" value="Trm112p-like"/>
    <property type="match status" value="1"/>
</dbReference>